<comment type="caution">
    <text evidence="1">The sequence shown here is derived from an EMBL/GenBank/DDBJ whole genome shotgun (WGS) entry which is preliminary data.</text>
</comment>
<dbReference type="EMBL" id="JACGCU010000014">
    <property type="protein sequence ID" value="MBA6059566.1"/>
    <property type="molecule type" value="Genomic_DNA"/>
</dbReference>
<dbReference type="Proteomes" id="UP000556620">
    <property type="component" value="Unassembled WGS sequence"/>
</dbReference>
<dbReference type="AlphaFoldDB" id="A0A7W2JIE5"/>
<accession>A0A7W2JIE5</accession>
<dbReference type="RefSeq" id="WP_182365450.1">
    <property type="nucleotide sequence ID" value="NZ_JACGCU010000014.1"/>
</dbReference>
<evidence type="ECO:0000313" key="2">
    <source>
        <dbReference type="Proteomes" id="UP000556620"/>
    </source>
</evidence>
<sequence>MNWSVFKPTVTAASPFRKVGLINGKACHAFTVPDGVDANDALEEASSIMSTTFDMLTEAGFGNMKIEGNFAWMLLNTLESAKALLDAVIAGMESEEEIRAAVQRCRDQDMARECDIGGKSGTRRAA</sequence>
<name>A0A7W2JIE5_9PSED</name>
<reference evidence="1 2" key="1">
    <citation type="submission" date="2020-07" db="EMBL/GenBank/DDBJ databases">
        <title>Diversity of carbapenemase encoding genes among Pseudomonas putida group clinical isolates in a tertiary Brazilian hospital.</title>
        <authorList>
            <person name="Alberto-Lei F."/>
            <person name="Nodari C.S."/>
            <person name="Streling A.P."/>
            <person name="Paulino J.T."/>
            <person name="Bessa-Neto F.O."/>
            <person name="Cayo R."/>
            <person name="Gales A.C."/>
        </authorList>
    </citation>
    <scope>NUCLEOTIDE SEQUENCE [LARGE SCALE GENOMIC DNA]</scope>
    <source>
        <strain evidence="1 2">14535</strain>
    </source>
</reference>
<proteinExistence type="predicted"/>
<protein>
    <submittedName>
        <fullName evidence="1">Uncharacterized protein</fullName>
    </submittedName>
</protein>
<organism evidence="1 2">
    <name type="scientific">Pseudomonas juntendi</name>
    <dbReference type="NCBI Taxonomy" id="2666183"/>
    <lineage>
        <taxon>Bacteria</taxon>
        <taxon>Pseudomonadati</taxon>
        <taxon>Pseudomonadota</taxon>
        <taxon>Gammaproteobacteria</taxon>
        <taxon>Pseudomonadales</taxon>
        <taxon>Pseudomonadaceae</taxon>
        <taxon>Pseudomonas</taxon>
    </lineage>
</organism>
<evidence type="ECO:0000313" key="1">
    <source>
        <dbReference type="EMBL" id="MBA6059566.1"/>
    </source>
</evidence>
<gene>
    <name evidence="1" type="ORF">H4C44_10315</name>
</gene>